<dbReference type="EMBL" id="JAUSWV010000002">
    <property type="protein sequence ID" value="MDQ0583121.1"/>
    <property type="molecule type" value="Genomic_DNA"/>
</dbReference>
<gene>
    <name evidence="1" type="ORF">QF030_005299</name>
</gene>
<reference evidence="1 2" key="1">
    <citation type="submission" date="2023-07" db="EMBL/GenBank/DDBJ databases">
        <title>Comparative genomics of wheat-associated soil bacteria to identify genetic determinants of phenazine resistance.</title>
        <authorList>
            <person name="Mouncey N."/>
        </authorList>
    </citation>
    <scope>NUCLEOTIDE SEQUENCE [LARGE SCALE GENOMIC DNA]</scope>
    <source>
        <strain evidence="1 2">B2I6</strain>
    </source>
</reference>
<evidence type="ECO:0000313" key="2">
    <source>
        <dbReference type="Proteomes" id="UP001230654"/>
    </source>
</evidence>
<protein>
    <submittedName>
        <fullName evidence="1">Uncharacterized protein</fullName>
    </submittedName>
</protein>
<keyword evidence="2" id="KW-1185">Reference proteome</keyword>
<organism evidence="1 2">
    <name type="scientific">Streptomyces rishiriensis</name>
    <dbReference type="NCBI Taxonomy" id="68264"/>
    <lineage>
        <taxon>Bacteria</taxon>
        <taxon>Bacillati</taxon>
        <taxon>Actinomycetota</taxon>
        <taxon>Actinomycetes</taxon>
        <taxon>Kitasatosporales</taxon>
        <taxon>Streptomycetaceae</taxon>
        <taxon>Streptomyces</taxon>
    </lineage>
</organism>
<dbReference type="RefSeq" id="WP_307165112.1">
    <property type="nucleotide sequence ID" value="NZ_JAUSWV010000002.1"/>
</dbReference>
<dbReference type="Proteomes" id="UP001230654">
    <property type="component" value="Unassembled WGS sequence"/>
</dbReference>
<proteinExistence type="predicted"/>
<name>A0ABU0NVH5_STRRH</name>
<sequence>MRVGRTGNSRACPAFRTIDAVEARTQALRLNALLEERDDD</sequence>
<accession>A0ABU0NVH5</accession>
<comment type="caution">
    <text evidence="1">The sequence shown here is derived from an EMBL/GenBank/DDBJ whole genome shotgun (WGS) entry which is preliminary data.</text>
</comment>
<evidence type="ECO:0000313" key="1">
    <source>
        <dbReference type="EMBL" id="MDQ0583121.1"/>
    </source>
</evidence>